<dbReference type="SUPFAM" id="SSF46579">
    <property type="entry name" value="Prefoldin"/>
    <property type="match status" value="1"/>
</dbReference>
<keyword evidence="3" id="KW-0175">Coiled coil</keyword>
<proteinExistence type="inferred from homology"/>
<accession>A0A1E4RXH9</accession>
<dbReference type="GO" id="GO:0006457">
    <property type="term" value="P:protein folding"/>
    <property type="evidence" value="ECO:0007669"/>
    <property type="project" value="InterPro"/>
</dbReference>
<reference evidence="6" key="2">
    <citation type="journal article" date="2015" name="J. Biotechnol.">
        <title>The structure of the Cyberlindnera jadinii genome and its relation to Candida utilis analyzed by the occurrence of single nucleotide polymorphisms.</title>
        <authorList>
            <person name="Rupp O."/>
            <person name="Brinkrolf K."/>
            <person name="Buerth C."/>
            <person name="Kunigo M."/>
            <person name="Schneider J."/>
            <person name="Jaenicke S."/>
            <person name="Goesmann A."/>
            <person name="Puehler A."/>
            <person name="Jaeger K.-E."/>
            <person name="Ernst J.F."/>
        </authorList>
    </citation>
    <scope>NUCLEOTIDE SEQUENCE [LARGE SCALE GENOMIC DNA]</scope>
    <source>
        <strain evidence="6">ATCC 18201 / CBS 1600 / BCRC 20928 / JCM 3617 / NBRC 0987 / NRRL Y-1542</strain>
    </source>
</reference>
<dbReference type="GO" id="GO:0051082">
    <property type="term" value="F:unfolded protein binding"/>
    <property type="evidence" value="ECO:0007669"/>
    <property type="project" value="InterPro"/>
</dbReference>
<dbReference type="InterPro" id="IPR009053">
    <property type="entry name" value="Prefoldin"/>
</dbReference>
<sequence>MSSAGLQEQYNNYQTTLTDIQAKIQELRMDAEENRIVKNTLETTDPSRRCFRMVGGVLVQSNVEETLPVLDLKLANLQKAIQQLSTEAVKLNEEFTNWKKEKNIKVIKQ</sequence>
<reference evidence="5 7" key="3">
    <citation type="journal article" date="2016" name="Proc. Natl. Acad. Sci. U.S.A.">
        <title>Comparative genomics of biotechnologically important yeasts.</title>
        <authorList>
            <person name="Riley R."/>
            <person name="Haridas S."/>
            <person name="Wolfe K.H."/>
            <person name="Lopes M.R."/>
            <person name="Hittinger C.T."/>
            <person name="Goeker M."/>
            <person name="Salamov A.A."/>
            <person name="Wisecaver J.H."/>
            <person name="Long T.M."/>
            <person name="Calvey C.H."/>
            <person name="Aerts A.L."/>
            <person name="Barry K.W."/>
            <person name="Choi C."/>
            <person name="Clum A."/>
            <person name="Coughlan A.Y."/>
            <person name="Deshpande S."/>
            <person name="Douglass A.P."/>
            <person name="Hanson S.J."/>
            <person name="Klenk H.-P."/>
            <person name="LaButti K.M."/>
            <person name="Lapidus A."/>
            <person name="Lindquist E.A."/>
            <person name="Lipzen A.M."/>
            <person name="Meier-Kolthoff J.P."/>
            <person name="Ohm R.A."/>
            <person name="Otillar R.P."/>
            <person name="Pangilinan J.L."/>
            <person name="Peng Y."/>
            <person name="Rokas A."/>
            <person name="Rosa C.A."/>
            <person name="Scheuner C."/>
            <person name="Sibirny A.A."/>
            <person name="Slot J.C."/>
            <person name="Stielow J.B."/>
            <person name="Sun H."/>
            <person name="Kurtzman C.P."/>
            <person name="Blackwell M."/>
            <person name="Grigoriev I.V."/>
            <person name="Jeffries T.W."/>
        </authorList>
    </citation>
    <scope>NUCLEOTIDE SEQUENCE [LARGE SCALE GENOMIC DNA]</scope>
    <source>
        <strain evidence="7">ATCC 18201 / CBS 1600 / BCRC 20928 / JCM 3617 / NBRC 0987 / NRRL Y-1542</strain>
        <strain evidence="5">NRRL Y-1542</strain>
    </source>
</reference>
<keyword evidence="7" id="KW-1185">Reference proteome</keyword>
<reference evidence="4" key="1">
    <citation type="submission" date="2014-12" db="EMBL/GenBank/DDBJ databases">
        <authorList>
            <person name="Jaenicke S."/>
        </authorList>
    </citation>
    <scope>NUCLEOTIDE SEQUENCE [LARGE SCALE GENOMIC DNA]</scope>
    <source>
        <strain evidence="4">CBS1600</strain>
    </source>
</reference>
<dbReference type="InterPro" id="IPR027235">
    <property type="entry name" value="PFD2"/>
</dbReference>
<dbReference type="PANTHER" id="PTHR13303">
    <property type="entry name" value="PREFOLDIN SUBUNIT 2"/>
    <property type="match status" value="1"/>
</dbReference>
<dbReference type="OrthoDB" id="29646at2759"/>
<dbReference type="GO" id="GO:0016272">
    <property type="term" value="C:prefoldin complex"/>
    <property type="evidence" value="ECO:0007669"/>
    <property type="project" value="InterPro"/>
</dbReference>
<dbReference type="Proteomes" id="UP000094389">
    <property type="component" value="Unassembled WGS sequence"/>
</dbReference>
<evidence type="ECO:0000313" key="5">
    <source>
        <dbReference type="EMBL" id="ODV71992.1"/>
    </source>
</evidence>
<evidence type="ECO:0000313" key="4">
    <source>
        <dbReference type="EMBL" id="CEP23715.1"/>
    </source>
</evidence>
<evidence type="ECO:0000256" key="1">
    <source>
        <dbReference type="ARBA" id="ARBA00008045"/>
    </source>
</evidence>
<dbReference type="STRING" id="983966.A0A0H5C6D2"/>
<dbReference type="OMA" id="CFKMIGG"/>
<dbReference type="Proteomes" id="UP000038830">
    <property type="component" value="Unassembled WGS sequence"/>
</dbReference>
<protein>
    <submittedName>
        <fullName evidence="5">Prefoldin beta-like protein</fullName>
    </submittedName>
</protein>
<evidence type="ECO:0000256" key="2">
    <source>
        <dbReference type="ARBA" id="ARBA00023186"/>
    </source>
</evidence>
<organism evidence="4 6">
    <name type="scientific">Cyberlindnera jadinii (strain ATCC 18201 / CBS 1600 / BCRC 20928 / JCM 3617 / NBRC 0987 / NRRL Y-1542)</name>
    <name type="common">Torula yeast</name>
    <name type="synonym">Candida utilis</name>
    <dbReference type="NCBI Taxonomy" id="983966"/>
    <lineage>
        <taxon>Eukaryota</taxon>
        <taxon>Fungi</taxon>
        <taxon>Dikarya</taxon>
        <taxon>Ascomycota</taxon>
        <taxon>Saccharomycotina</taxon>
        <taxon>Saccharomycetes</taxon>
        <taxon>Phaffomycetales</taxon>
        <taxon>Phaffomycetaceae</taxon>
        <taxon>Cyberlindnera</taxon>
    </lineage>
</organism>
<feature type="coiled-coil region" evidence="3">
    <location>
        <begin position="67"/>
        <end position="101"/>
    </location>
</feature>
<evidence type="ECO:0000313" key="7">
    <source>
        <dbReference type="Proteomes" id="UP000094389"/>
    </source>
</evidence>
<name>A0A0H5C6D2_CYBJN</name>
<dbReference type="EMBL" id="KV453937">
    <property type="protein sequence ID" value="ODV71992.1"/>
    <property type="molecule type" value="Genomic_DNA"/>
</dbReference>
<dbReference type="Pfam" id="PF01920">
    <property type="entry name" value="Prefoldin_2"/>
    <property type="match status" value="1"/>
</dbReference>
<keyword evidence="2" id="KW-0143">Chaperone</keyword>
<comment type="similarity">
    <text evidence="1">Belongs to the prefoldin subunit beta family.</text>
</comment>
<dbReference type="Gene3D" id="1.10.287.370">
    <property type="match status" value="1"/>
</dbReference>
<dbReference type="InterPro" id="IPR002777">
    <property type="entry name" value="PFD_beta-like"/>
</dbReference>
<dbReference type="AlphaFoldDB" id="A0A0H5C6D2"/>
<evidence type="ECO:0000313" key="6">
    <source>
        <dbReference type="Proteomes" id="UP000038830"/>
    </source>
</evidence>
<dbReference type="EMBL" id="CDQK01000005">
    <property type="protein sequence ID" value="CEP23715.1"/>
    <property type="molecule type" value="Genomic_DNA"/>
</dbReference>
<accession>A0A0H5C6D2</accession>
<evidence type="ECO:0000256" key="3">
    <source>
        <dbReference type="SAM" id="Coils"/>
    </source>
</evidence>
<gene>
    <name evidence="4" type="ORF">BN1211_4361</name>
    <name evidence="5" type="ORF">CYBJADRAFT_169011</name>
</gene>